<comment type="caution">
    <text evidence="1">The sequence shown here is derived from an EMBL/GenBank/DDBJ whole genome shotgun (WGS) entry which is preliminary data.</text>
</comment>
<keyword evidence="2" id="KW-1185">Reference proteome</keyword>
<accession>A0ACC5Z022</accession>
<sequence length="492" mass="57312">MITLLLALFCALCVHSLPLGDGRNSRYSRYKDLTAWPEKIHHYALTKRERLPHAQNTLKEDFEIERWQHHPAVPKNGSDVWNRPRCGVPDYPSKQGSFYNVVQRGGLHGGRYRGKRFASIKGWNKTSFTYKILRRPQEMNFEKVREVFQDAVRVWSHVTPLTFTEVLGGHADITIDFVRYEHGDKLPFDGPGGILAHAFFPRTHRQGEVHFDYDEYWTLGNSMGTDLLQVAVHELGHTLGLQHSRAPGSVMSPFYTYSYPPQLSKDDERRIQALYGVKVMQEREPELDTNDILITPNACNTDFDAVSMIRGELFFFKSGYVWRIRDGRLQDGYPALASRHWHGIPYNIDAAYEDTSGNIWFFKGQNYWVYDAEKQISGPDSVQRLGLPVNNIQAALMWGEDKTQKVYFFKGENYWRFNPQENWVEMSYARTMVDWRGIPNDIDAAFQDRYGFAHFLKGRQYWKFDPVGVRALEGYPRYIGMDFFNCPAYKYQ</sequence>
<dbReference type="Proteomes" id="UP000830395">
    <property type="component" value="Chromosome 15"/>
</dbReference>
<name>A0ACC5Z022_9TELE</name>
<dbReference type="EMBL" id="CM040989">
    <property type="protein sequence ID" value="MCJ8741197.1"/>
    <property type="molecule type" value="Genomic_DNA"/>
</dbReference>
<evidence type="ECO:0000313" key="2">
    <source>
        <dbReference type="Proteomes" id="UP000830395"/>
    </source>
</evidence>
<protein>
    <submittedName>
        <fullName evidence="1">Uncharacterized protein</fullName>
    </submittedName>
</protein>
<organism evidence="1 2">
    <name type="scientific">Pangasius djambal</name>
    <dbReference type="NCBI Taxonomy" id="1691987"/>
    <lineage>
        <taxon>Eukaryota</taxon>
        <taxon>Metazoa</taxon>
        <taxon>Chordata</taxon>
        <taxon>Craniata</taxon>
        <taxon>Vertebrata</taxon>
        <taxon>Euteleostomi</taxon>
        <taxon>Actinopterygii</taxon>
        <taxon>Neopterygii</taxon>
        <taxon>Teleostei</taxon>
        <taxon>Ostariophysi</taxon>
        <taxon>Siluriformes</taxon>
        <taxon>Pangasiidae</taxon>
        <taxon>Pangasius</taxon>
    </lineage>
</organism>
<evidence type="ECO:0000313" key="1">
    <source>
        <dbReference type="EMBL" id="MCJ8741197.1"/>
    </source>
</evidence>
<reference evidence="1" key="1">
    <citation type="submission" date="2020-02" db="EMBL/GenBank/DDBJ databases">
        <title>Genome sequencing of the panga catfish, Pangasius djambal.</title>
        <authorList>
            <person name="Wen M."/>
            <person name="Zahm M."/>
            <person name="Roques C."/>
            <person name="Cabau C."/>
            <person name="Klopp C."/>
            <person name="Donnadieu C."/>
            <person name="Jouanno E."/>
            <person name="Avarre J.-C."/>
            <person name="Campet M."/>
            <person name="Ha T."/>
            <person name="Dugue R."/>
            <person name="Lampietro C."/>
            <person name="Louis A."/>
            <person name="Herpin A."/>
            <person name="Echchiki A."/>
            <person name="Berthelot C."/>
            <person name="Parey E."/>
            <person name="Roest-Crollius H."/>
            <person name="Braasch I."/>
            <person name="Postlethwait J.H."/>
            <person name="Bobe J."/>
            <person name="Montfort J."/>
            <person name="Bouchez O."/>
            <person name="Begum T."/>
            <person name="Schartl M."/>
            <person name="Gustiano R."/>
            <person name="Guiguen Y."/>
        </authorList>
    </citation>
    <scope>NUCLEOTIDE SEQUENCE</scope>
    <source>
        <strain evidence="1">Pdj_M5554</strain>
    </source>
</reference>
<gene>
    <name evidence="1" type="ORF">PDJAM_G00067940</name>
</gene>
<proteinExistence type="predicted"/>